<evidence type="ECO:0000313" key="1">
    <source>
        <dbReference type="EMBL" id="SMH71304.1"/>
    </source>
</evidence>
<organism evidence="1 2">
    <name type="scientific">Candidatus Nitrosotalea okcheonensis</name>
    <dbReference type="NCBI Taxonomy" id="1903276"/>
    <lineage>
        <taxon>Archaea</taxon>
        <taxon>Nitrososphaerota</taxon>
        <taxon>Nitrososphaeria</taxon>
        <taxon>Nitrosotaleales</taxon>
        <taxon>Nitrosotaleaceae</taxon>
        <taxon>Nitrosotalea</taxon>
    </lineage>
</organism>
<keyword evidence="2" id="KW-1185">Reference proteome</keyword>
<dbReference type="RefSeq" id="WP_157927299.1">
    <property type="nucleotide sequence ID" value="NZ_LT841358.1"/>
</dbReference>
<sequence length="93" mass="10697">MLTKSERRFIDDPNSVSKSYKAVLKSRINKKIQRFGSDLKLVTEKNSELQLNLGVLAELFDHEPLQNSVIFEKEKHIDAKGHKMSILDMNKLA</sequence>
<dbReference type="AlphaFoldDB" id="A0A2H1FEW6"/>
<reference evidence="2" key="1">
    <citation type="submission" date="2017-03" db="EMBL/GenBank/DDBJ databases">
        <authorList>
            <person name="Herbold C."/>
        </authorList>
    </citation>
    <scope>NUCLEOTIDE SEQUENCE [LARGE SCALE GENOMIC DNA]</scope>
</reference>
<gene>
    <name evidence="1" type="ORF">NCS_11111</name>
</gene>
<dbReference type="Proteomes" id="UP000230607">
    <property type="component" value="Chromosome 1"/>
</dbReference>
<dbReference type="EMBL" id="LT841358">
    <property type="protein sequence ID" value="SMH71304.1"/>
    <property type="molecule type" value="Genomic_DNA"/>
</dbReference>
<proteinExistence type="predicted"/>
<evidence type="ECO:0000313" key="2">
    <source>
        <dbReference type="Proteomes" id="UP000230607"/>
    </source>
</evidence>
<protein>
    <submittedName>
        <fullName evidence="1">Uncharacterized protein</fullName>
    </submittedName>
</protein>
<name>A0A2H1FEW6_9ARCH</name>
<accession>A0A2H1FEW6</accession>